<accession>A0AAE0G941</accession>
<comment type="pathway">
    <text evidence="2">Siderophore biosynthesis.</text>
</comment>
<protein>
    <recommendedName>
        <fullName evidence="4">L-ornithine N(5)-monooxygenase [NAD(P)H]</fullName>
        <ecNumber evidence="4">1.14.13.196</ecNumber>
    </recommendedName>
</protein>
<keyword evidence="7" id="KW-0521">NADP</keyword>
<comment type="cofactor">
    <cofactor evidence="1">
        <name>FAD</name>
        <dbReference type="ChEBI" id="CHEBI:57692"/>
    </cofactor>
</comment>
<comment type="catalytic activity">
    <reaction evidence="10">
        <text>L-ornithine + NADH + O2 = N(5)-hydroxy-L-ornithine + NAD(+) + H2O</text>
        <dbReference type="Rhea" id="RHEA:41512"/>
        <dbReference type="ChEBI" id="CHEBI:15377"/>
        <dbReference type="ChEBI" id="CHEBI:15379"/>
        <dbReference type="ChEBI" id="CHEBI:46911"/>
        <dbReference type="ChEBI" id="CHEBI:57540"/>
        <dbReference type="ChEBI" id="CHEBI:57945"/>
        <dbReference type="ChEBI" id="CHEBI:78275"/>
        <dbReference type="EC" id="1.14.13.196"/>
    </reaction>
</comment>
<evidence type="ECO:0000256" key="4">
    <source>
        <dbReference type="ARBA" id="ARBA00012881"/>
    </source>
</evidence>
<dbReference type="Gene3D" id="3.50.50.60">
    <property type="entry name" value="FAD/NAD(P)-binding domain"/>
    <property type="match status" value="1"/>
</dbReference>
<evidence type="ECO:0000313" key="12">
    <source>
        <dbReference type="Proteomes" id="UP001190700"/>
    </source>
</evidence>
<dbReference type="EMBL" id="LGRX02008425">
    <property type="protein sequence ID" value="KAK3273533.1"/>
    <property type="molecule type" value="Genomic_DNA"/>
</dbReference>
<keyword evidence="12" id="KW-1185">Reference proteome</keyword>
<comment type="similarity">
    <text evidence="3">Belongs to the lysine N(6)-hydroxylase/L-ornithine N(5)-oxygenase family.</text>
</comment>
<evidence type="ECO:0000256" key="1">
    <source>
        <dbReference type="ARBA" id="ARBA00001974"/>
    </source>
</evidence>
<dbReference type="GO" id="GO:0016491">
    <property type="term" value="F:oxidoreductase activity"/>
    <property type="evidence" value="ECO:0007669"/>
    <property type="project" value="UniProtKB-KW"/>
</dbReference>
<evidence type="ECO:0000256" key="6">
    <source>
        <dbReference type="ARBA" id="ARBA00022827"/>
    </source>
</evidence>
<dbReference type="AlphaFoldDB" id="A0AAE0G941"/>
<dbReference type="EC" id="1.14.13.196" evidence="4"/>
<name>A0AAE0G941_9CHLO</name>
<keyword evidence="8" id="KW-0560">Oxidoreductase</keyword>
<comment type="caution">
    <text evidence="11">The sequence shown here is derived from an EMBL/GenBank/DDBJ whole genome shotgun (WGS) entry which is preliminary data.</text>
</comment>
<evidence type="ECO:0000256" key="3">
    <source>
        <dbReference type="ARBA" id="ARBA00007588"/>
    </source>
</evidence>
<keyword evidence="5" id="KW-0285">Flavoprotein</keyword>
<evidence type="ECO:0000256" key="8">
    <source>
        <dbReference type="ARBA" id="ARBA00023002"/>
    </source>
</evidence>
<gene>
    <name evidence="11" type="ORF">CYMTET_18231</name>
</gene>
<dbReference type="Proteomes" id="UP001190700">
    <property type="component" value="Unassembled WGS sequence"/>
</dbReference>
<organism evidence="11 12">
    <name type="scientific">Cymbomonas tetramitiformis</name>
    <dbReference type="NCBI Taxonomy" id="36881"/>
    <lineage>
        <taxon>Eukaryota</taxon>
        <taxon>Viridiplantae</taxon>
        <taxon>Chlorophyta</taxon>
        <taxon>Pyramimonadophyceae</taxon>
        <taxon>Pyramimonadales</taxon>
        <taxon>Pyramimonadaceae</taxon>
        <taxon>Cymbomonas</taxon>
    </lineage>
</organism>
<keyword evidence="6" id="KW-0274">FAD</keyword>
<evidence type="ECO:0000256" key="9">
    <source>
        <dbReference type="ARBA" id="ARBA00047598"/>
    </source>
</evidence>
<dbReference type="InterPro" id="IPR025700">
    <property type="entry name" value="Lys/Orn_oxygenase"/>
</dbReference>
<comment type="catalytic activity">
    <reaction evidence="9">
        <text>L-ornithine + NADPH + O2 = N(5)-hydroxy-L-ornithine + NADP(+) + H2O</text>
        <dbReference type="Rhea" id="RHEA:41508"/>
        <dbReference type="ChEBI" id="CHEBI:15377"/>
        <dbReference type="ChEBI" id="CHEBI:15379"/>
        <dbReference type="ChEBI" id="CHEBI:46911"/>
        <dbReference type="ChEBI" id="CHEBI:57783"/>
        <dbReference type="ChEBI" id="CHEBI:58349"/>
        <dbReference type="ChEBI" id="CHEBI:78275"/>
        <dbReference type="EC" id="1.14.13.196"/>
    </reaction>
</comment>
<dbReference type="PANTHER" id="PTHR38663:SF1">
    <property type="entry name" value="L-ORNITHINE N(5)-MONOOXYGENASE"/>
    <property type="match status" value="1"/>
</dbReference>
<dbReference type="InterPro" id="IPR036188">
    <property type="entry name" value="FAD/NAD-bd_sf"/>
</dbReference>
<evidence type="ECO:0000256" key="2">
    <source>
        <dbReference type="ARBA" id="ARBA00004924"/>
    </source>
</evidence>
<evidence type="ECO:0000256" key="10">
    <source>
        <dbReference type="ARBA" id="ARBA00049248"/>
    </source>
</evidence>
<reference evidence="11 12" key="1">
    <citation type="journal article" date="2015" name="Genome Biol. Evol.">
        <title>Comparative Genomics of a Bacterivorous Green Alga Reveals Evolutionary Causalities and Consequences of Phago-Mixotrophic Mode of Nutrition.</title>
        <authorList>
            <person name="Burns J.A."/>
            <person name="Paasch A."/>
            <person name="Narechania A."/>
            <person name="Kim E."/>
        </authorList>
    </citation>
    <scope>NUCLEOTIDE SEQUENCE [LARGE SCALE GENOMIC DNA]</scope>
    <source>
        <strain evidence="11 12">PLY_AMNH</strain>
    </source>
</reference>
<proteinExistence type="inferred from homology"/>
<evidence type="ECO:0000256" key="5">
    <source>
        <dbReference type="ARBA" id="ARBA00022630"/>
    </source>
</evidence>
<dbReference type="PANTHER" id="PTHR38663">
    <property type="match status" value="1"/>
</dbReference>
<dbReference type="SUPFAM" id="SSF51905">
    <property type="entry name" value="FAD/NAD(P)-binding domain"/>
    <property type="match status" value="1"/>
</dbReference>
<sequence length="541" mass="60017">MICTHIKRRHISLRHDDMGRKHNFFKNASKLEEALITPHQTVSKDSISTTGRKTYDVCIIGAGPHGLAVLSAHCSPSTVVSDAASSIADKNEYSNKKTRPDQNAFSVCVVDPNGGWLHEWDARLSALDIKCLRSPMMAHPDVYDQEALLRYAEMHGRLGELHKPDFTCSCLKGEPMLEAGMFDVPSSSLFLDFCRDLAATLPHDFVAARVESVRKLPGGEYHLGMSDAYPLVQARRVVCALGLPGQPNIPSHFQHACWKCDAPERCIYHTSQCDKFDQISEGENVVVVGGGLSAAQGALLAVKRGAKRTVMCSRRSLTTRQFDIPLPWLHNAHGRKLRYDFYRVEEHDRLDWIDRVRGGGSIPQEYMDQLEAARAEGKLELLVDDIEGLQGESDECPLAESNDSVTMLVKTRAHGTINATRLILATGSKIECMSIPLCKHLVEEFGLPVQSGLPVLSNDLQWGDEQIFVVGTLAMRQVGPDAANLMGARRAAQLCAWRPGWHTAQTQDDRVNPGARFTRIFNMAKDKGVRAPIQYRRAQCV</sequence>
<evidence type="ECO:0000256" key="7">
    <source>
        <dbReference type="ARBA" id="ARBA00022857"/>
    </source>
</evidence>
<evidence type="ECO:0000313" key="11">
    <source>
        <dbReference type="EMBL" id="KAK3273533.1"/>
    </source>
</evidence>
<dbReference type="Pfam" id="PF13434">
    <property type="entry name" value="Lys_Orn_oxgnase"/>
    <property type="match status" value="1"/>
</dbReference>